<evidence type="ECO:0000256" key="11">
    <source>
        <dbReference type="RuleBase" id="RU361157"/>
    </source>
</evidence>
<organism evidence="13 14">
    <name type="scientific">Rubellimicrobium aerolatum</name>
    <dbReference type="NCBI Taxonomy" id="490979"/>
    <lineage>
        <taxon>Bacteria</taxon>
        <taxon>Pseudomonadati</taxon>
        <taxon>Pseudomonadota</taxon>
        <taxon>Alphaproteobacteria</taxon>
        <taxon>Rhodobacterales</taxon>
        <taxon>Roseobacteraceae</taxon>
        <taxon>Rubellimicrobium</taxon>
    </lineage>
</organism>
<evidence type="ECO:0000256" key="2">
    <source>
        <dbReference type="ARBA" id="ARBA00007783"/>
    </source>
</evidence>
<feature type="transmembrane region" description="Helical" evidence="11">
    <location>
        <begin position="150"/>
        <end position="171"/>
    </location>
</feature>
<keyword evidence="7" id="KW-0972">Capsule biogenesis/degradation</keyword>
<evidence type="ECO:0000256" key="9">
    <source>
        <dbReference type="ARBA" id="ARBA00023047"/>
    </source>
</evidence>
<feature type="domain" description="ABC transmembrane type-2" evidence="12">
    <location>
        <begin position="42"/>
        <end position="264"/>
    </location>
</feature>
<keyword evidence="3 11" id="KW-0813">Transport</keyword>
<dbReference type="RefSeq" id="WP_245218515.1">
    <property type="nucleotide sequence ID" value="NZ_JAGGJP010000002.1"/>
</dbReference>
<accession>A0ABW0S9G9</accession>
<evidence type="ECO:0000256" key="1">
    <source>
        <dbReference type="ARBA" id="ARBA00004651"/>
    </source>
</evidence>
<keyword evidence="6 11" id="KW-0812">Transmembrane</keyword>
<evidence type="ECO:0000313" key="13">
    <source>
        <dbReference type="EMBL" id="MFC5565506.1"/>
    </source>
</evidence>
<keyword evidence="14" id="KW-1185">Reference proteome</keyword>
<proteinExistence type="inferred from homology"/>
<gene>
    <name evidence="13" type="ORF">ACFPOC_03635</name>
</gene>
<feature type="transmembrane region" description="Helical" evidence="11">
    <location>
        <begin position="113"/>
        <end position="138"/>
    </location>
</feature>
<comment type="similarity">
    <text evidence="2 11">Belongs to the ABC-2 integral membrane protein family.</text>
</comment>
<dbReference type="Pfam" id="PF01061">
    <property type="entry name" value="ABC2_membrane"/>
    <property type="match status" value="1"/>
</dbReference>
<dbReference type="Proteomes" id="UP001596056">
    <property type="component" value="Unassembled WGS sequence"/>
</dbReference>
<evidence type="ECO:0000256" key="5">
    <source>
        <dbReference type="ARBA" id="ARBA00022597"/>
    </source>
</evidence>
<dbReference type="PRINTS" id="PR00164">
    <property type="entry name" value="ABC2TRNSPORT"/>
</dbReference>
<name>A0ABW0S9G9_9RHOB</name>
<dbReference type="InterPro" id="IPR047817">
    <property type="entry name" value="ABC2_TM_bact-type"/>
</dbReference>
<evidence type="ECO:0000313" key="14">
    <source>
        <dbReference type="Proteomes" id="UP001596056"/>
    </source>
</evidence>
<keyword evidence="4 11" id="KW-1003">Cell membrane</keyword>
<keyword evidence="5" id="KW-0762">Sugar transport</keyword>
<evidence type="ECO:0000259" key="12">
    <source>
        <dbReference type="PROSITE" id="PS51012"/>
    </source>
</evidence>
<comment type="subcellular location">
    <subcellularLocation>
        <location evidence="11">Cell inner membrane</location>
        <topology evidence="11">Multi-pass membrane protein</topology>
    </subcellularLocation>
    <subcellularLocation>
        <location evidence="1">Cell membrane</location>
        <topology evidence="1">Multi-pass membrane protein</topology>
    </subcellularLocation>
</comment>
<evidence type="ECO:0000256" key="10">
    <source>
        <dbReference type="ARBA" id="ARBA00023136"/>
    </source>
</evidence>
<dbReference type="InterPro" id="IPR013525">
    <property type="entry name" value="ABC2_TM"/>
</dbReference>
<dbReference type="PANTHER" id="PTHR30413">
    <property type="entry name" value="INNER MEMBRANE TRANSPORT PERMEASE"/>
    <property type="match status" value="1"/>
</dbReference>
<evidence type="ECO:0000256" key="4">
    <source>
        <dbReference type="ARBA" id="ARBA00022475"/>
    </source>
</evidence>
<evidence type="ECO:0000256" key="3">
    <source>
        <dbReference type="ARBA" id="ARBA00022448"/>
    </source>
</evidence>
<sequence>MTTIPDSPRLRSVHRQMRFATLRVVVALILREMTTSNGRKPGGYLWTIIEPVAGVALMTWLFMAIGARTPGLGSNFAIFYATGLMPYFTYIHISNRTAQALTYSRNLLSYPRVTVVDALIARFVVQLITQLLVAYVLLGGIRLLMDTGTQLVLSHIVLGFTMAAALAAGIGTLNCFLSTMFPLWGSIWGVMMRPMLFLSGIMLLIDRLPVQWQAWLVWNPIVHIIAEVRTGFYHGYQPAYVSPAYVFGVALATGAVGLLFLWRHHRDILEN</sequence>
<dbReference type="InterPro" id="IPR000412">
    <property type="entry name" value="ABC_2_transport"/>
</dbReference>
<keyword evidence="10 11" id="KW-0472">Membrane</keyword>
<protein>
    <recommendedName>
        <fullName evidence="11">Transport permease protein</fullName>
    </recommendedName>
</protein>
<reference evidence="14" key="1">
    <citation type="journal article" date="2019" name="Int. J. Syst. Evol. Microbiol.">
        <title>The Global Catalogue of Microorganisms (GCM) 10K type strain sequencing project: providing services to taxonomists for standard genome sequencing and annotation.</title>
        <authorList>
            <consortium name="The Broad Institute Genomics Platform"/>
            <consortium name="The Broad Institute Genome Sequencing Center for Infectious Disease"/>
            <person name="Wu L."/>
            <person name="Ma J."/>
        </authorList>
    </citation>
    <scope>NUCLEOTIDE SEQUENCE [LARGE SCALE GENOMIC DNA]</scope>
    <source>
        <strain evidence="14">KACC 11588</strain>
    </source>
</reference>
<feature type="transmembrane region" description="Helical" evidence="11">
    <location>
        <begin position="48"/>
        <end position="65"/>
    </location>
</feature>
<keyword evidence="9" id="KW-0625">Polysaccharide transport</keyword>
<feature type="transmembrane region" description="Helical" evidence="11">
    <location>
        <begin position="183"/>
        <end position="205"/>
    </location>
</feature>
<dbReference type="EMBL" id="JBHSNA010000002">
    <property type="protein sequence ID" value="MFC5565506.1"/>
    <property type="molecule type" value="Genomic_DNA"/>
</dbReference>
<feature type="transmembrane region" description="Helical" evidence="11">
    <location>
        <begin position="72"/>
        <end position="93"/>
    </location>
</feature>
<evidence type="ECO:0000256" key="6">
    <source>
        <dbReference type="ARBA" id="ARBA00022692"/>
    </source>
</evidence>
<dbReference type="PROSITE" id="PS51012">
    <property type="entry name" value="ABC_TM2"/>
    <property type="match status" value="1"/>
</dbReference>
<evidence type="ECO:0000256" key="8">
    <source>
        <dbReference type="ARBA" id="ARBA00022989"/>
    </source>
</evidence>
<comment type="caution">
    <text evidence="13">The sequence shown here is derived from an EMBL/GenBank/DDBJ whole genome shotgun (WGS) entry which is preliminary data.</text>
</comment>
<keyword evidence="8 11" id="KW-1133">Transmembrane helix</keyword>
<dbReference type="PANTHER" id="PTHR30413:SF10">
    <property type="entry name" value="CAPSULE POLYSACCHARIDE EXPORT INNER-MEMBRANE PROTEIN CTRC"/>
    <property type="match status" value="1"/>
</dbReference>
<evidence type="ECO:0000256" key="7">
    <source>
        <dbReference type="ARBA" id="ARBA00022903"/>
    </source>
</evidence>
<feature type="transmembrane region" description="Helical" evidence="11">
    <location>
        <begin position="244"/>
        <end position="262"/>
    </location>
</feature>